<evidence type="ECO:0000313" key="2">
    <source>
        <dbReference type="Proteomes" id="UP000276215"/>
    </source>
</evidence>
<gene>
    <name evidence="1" type="ORF">L873DRAFT_1820422</name>
</gene>
<dbReference type="AlphaFoldDB" id="A0A3N4J2T1"/>
<evidence type="ECO:0000313" key="1">
    <source>
        <dbReference type="EMBL" id="RPA90871.1"/>
    </source>
</evidence>
<proteinExistence type="predicted"/>
<organism evidence="1 2">
    <name type="scientific">Choiromyces venosus 120613-1</name>
    <dbReference type="NCBI Taxonomy" id="1336337"/>
    <lineage>
        <taxon>Eukaryota</taxon>
        <taxon>Fungi</taxon>
        <taxon>Dikarya</taxon>
        <taxon>Ascomycota</taxon>
        <taxon>Pezizomycotina</taxon>
        <taxon>Pezizomycetes</taxon>
        <taxon>Pezizales</taxon>
        <taxon>Tuberaceae</taxon>
        <taxon>Choiromyces</taxon>
    </lineage>
</organism>
<sequence>MAIPSCSICVINTIPCASTSTPPAVPILVLILIQILNLCIPSHRNHRLLPQKREPGPANQGRCSPATTGYNSTIMIIRRSADNFRFLLARHILLHLRPHLSGTSLWISVLNGPERP</sequence>
<keyword evidence="2" id="KW-1185">Reference proteome</keyword>
<reference evidence="1 2" key="1">
    <citation type="journal article" date="2018" name="Nat. Ecol. Evol.">
        <title>Pezizomycetes genomes reveal the molecular basis of ectomycorrhizal truffle lifestyle.</title>
        <authorList>
            <person name="Murat C."/>
            <person name="Payen T."/>
            <person name="Noel B."/>
            <person name="Kuo A."/>
            <person name="Morin E."/>
            <person name="Chen J."/>
            <person name="Kohler A."/>
            <person name="Krizsan K."/>
            <person name="Balestrini R."/>
            <person name="Da Silva C."/>
            <person name="Montanini B."/>
            <person name="Hainaut M."/>
            <person name="Levati E."/>
            <person name="Barry K.W."/>
            <person name="Belfiori B."/>
            <person name="Cichocki N."/>
            <person name="Clum A."/>
            <person name="Dockter R.B."/>
            <person name="Fauchery L."/>
            <person name="Guy J."/>
            <person name="Iotti M."/>
            <person name="Le Tacon F."/>
            <person name="Lindquist E.A."/>
            <person name="Lipzen A."/>
            <person name="Malagnac F."/>
            <person name="Mello A."/>
            <person name="Molinier V."/>
            <person name="Miyauchi S."/>
            <person name="Poulain J."/>
            <person name="Riccioni C."/>
            <person name="Rubini A."/>
            <person name="Sitrit Y."/>
            <person name="Splivallo R."/>
            <person name="Traeger S."/>
            <person name="Wang M."/>
            <person name="Zifcakova L."/>
            <person name="Wipf D."/>
            <person name="Zambonelli A."/>
            <person name="Paolocci F."/>
            <person name="Nowrousian M."/>
            <person name="Ottonello S."/>
            <person name="Baldrian P."/>
            <person name="Spatafora J.W."/>
            <person name="Henrissat B."/>
            <person name="Nagy L.G."/>
            <person name="Aury J.M."/>
            <person name="Wincker P."/>
            <person name="Grigoriev I.V."/>
            <person name="Bonfante P."/>
            <person name="Martin F.M."/>
        </authorList>
    </citation>
    <scope>NUCLEOTIDE SEQUENCE [LARGE SCALE GENOMIC DNA]</scope>
    <source>
        <strain evidence="1 2">120613-1</strain>
    </source>
</reference>
<dbReference type="Proteomes" id="UP000276215">
    <property type="component" value="Unassembled WGS sequence"/>
</dbReference>
<accession>A0A3N4J2T1</accession>
<protein>
    <submittedName>
        <fullName evidence="1">Uncharacterized protein</fullName>
    </submittedName>
</protein>
<name>A0A3N4J2T1_9PEZI</name>
<dbReference type="EMBL" id="ML120512">
    <property type="protein sequence ID" value="RPA90871.1"/>
    <property type="molecule type" value="Genomic_DNA"/>
</dbReference>